<gene>
    <name evidence="10" type="ORF">SAMN05444959_10626</name>
</gene>
<organism evidence="10 11">
    <name type="scientific">Paracoccus seriniphilus</name>
    <dbReference type="NCBI Taxonomy" id="184748"/>
    <lineage>
        <taxon>Bacteria</taxon>
        <taxon>Pseudomonadati</taxon>
        <taxon>Pseudomonadota</taxon>
        <taxon>Alphaproteobacteria</taxon>
        <taxon>Rhodobacterales</taxon>
        <taxon>Paracoccaceae</taxon>
        <taxon>Paracoccus</taxon>
    </lineage>
</organism>
<evidence type="ECO:0000256" key="3">
    <source>
        <dbReference type="ARBA" id="ARBA00022448"/>
    </source>
</evidence>
<evidence type="ECO:0000256" key="8">
    <source>
        <dbReference type="RuleBase" id="RU365088"/>
    </source>
</evidence>
<dbReference type="EMBL" id="FZQB01000006">
    <property type="protein sequence ID" value="SNT73846.1"/>
    <property type="molecule type" value="Genomic_DNA"/>
</dbReference>
<reference evidence="10" key="1">
    <citation type="submission" date="2017-07" db="EMBL/GenBank/DDBJ databases">
        <authorList>
            <person name="Sun Z.S."/>
            <person name="Albrecht U."/>
            <person name="Echele G."/>
            <person name="Lee C.C."/>
        </authorList>
    </citation>
    <scope>NUCLEOTIDE SEQUENCE [LARGE SCALE GENOMIC DNA]</scope>
    <source>
        <strain evidence="10">DSM 14827</strain>
    </source>
</reference>
<dbReference type="Proteomes" id="UP000198307">
    <property type="component" value="Unassembled WGS sequence"/>
</dbReference>
<keyword evidence="7 8" id="KW-0472">Membrane</keyword>
<evidence type="ECO:0000313" key="10">
    <source>
        <dbReference type="EMBL" id="SNT73846.1"/>
    </source>
</evidence>
<feature type="transmembrane region" description="Helical" evidence="8">
    <location>
        <begin position="217"/>
        <end position="236"/>
    </location>
</feature>
<dbReference type="InterPro" id="IPR020846">
    <property type="entry name" value="MFS_dom"/>
</dbReference>
<keyword evidence="8" id="KW-0997">Cell inner membrane</keyword>
<sequence>MSRITLSPKRAAAVTAVLGLLSLFPPLATDMYLASLGDLADAMGASHTAAEFSLSIFFLGLCVGQLLVGLLSDGHGRKVPLLVGTALFVVTSVALPLMNDIRWFNALRFVQAIGASAGMVVGRAIVKDLYDGRRAAQVMTVLVMLLTIGPIMSPTLGSLLLEMFGWRSIFAVMAMISAVAFVLSLIVLPETLHVTKRKARPFLNGTRTAIELLTQRSFVTMALVAGCVQGGMFAFITGSSGVFQGIFGLSALGFGLIFALVAAALIVFGKVNGLLLRHHGPEQILRVGLPCFVVSAMLLTLVSGTQSLWIFILPLWVSIGMVGLLSANAMSITMEQAHAGAGMGSALLGAMQFAIAFLVSSCVAIGATGSALPMSLGILLPACLATVLFLVSGQRAEQPQSGSAAI</sequence>
<protein>
    <recommendedName>
        <fullName evidence="8">Bcr/CflA family efflux transporter</fullName>
    </recommendedName>
</protein>
<dbReference type="PANTHER" id="PTHR23502:SF132">
    <property type="entry name" value="POLYAMINE TRANSPORTER 2-RELATED"/>
    <property type="match status" value="1"/>
</dbReference>
<keyword evidence="11" id="KW-1185">Reference proteome</keyword>
<keyword evidence="6 8" id="KW-1133">Transmembrane helix</keyword>
<keyword evidence="3 8" id="KW-0813">Transport</keyword>
<feature type="transmembrane region" description="Helical" evidence="8">
    <location>
        <begin position="339"/>
        <end position="366"/>
    </location>
</feature>
<evidence type="ECO:0000313" key="11">
    <source>
        <dbReference type="Proteomes" id="UP000198307"/>
    </source>
</evidence>
<name>A0A239PV84_9RHOB</name>
<dbReference type="AlphaFoldDB" id="A0A239PV84"/>
<feature type="transmembrane region" description="Helical" evidence="8">
    <location>
        <begin position="166"/>
        <end position="188"/>
    </location>
</feature>
<feature type="transmembrane region" description="Helical" evidence="8">
    <location>
        <begin position="79"/>
        <end position="97"/>
    </location>
</feature>
<dbReference type="NCBIfam" id="TIGR00710">
    <property type="entry name" value="efflux_Bcr_CflA"/>
    <property type="match status" value="1"/>
</dbReference>
<comment type="subcellular location">
    <subcellularLocation>
        <location evidence="8">Cell inner membrane</location>
        <topology evidence="8">Multi-pass membrane protein</topology>
    </subcellularLocation>
    <subcellularLocation>
        <location evidence="1">Cell membrane</location>
        <topology evidence="1">Multi-pass membrane protein</topology>
    </subcellularLocation>
</comment>
<feature type="transmembrane region" description="Helical" evidence="8">
    <location>
        <begin position="138"/>
        <end position="160"/>
    </location>
</feature>
<dbReference type="PANTHER" id="PTHR23502">
    <property type="entry name" value="MAJOR FACILITATOR SUPERFAMILY"/>
    <property type="match status" value="1"/>
</dbReference>
<dbReference type="Pfam" id="PF07690">
    <property type="entry name" value="MFS_1"/>
    <property type="match status" value="1"/>
</dbReference>
<dbReference type="PROSITE" id="PS50850">
    <property type="entry name" value="MFS"/>
    <property type="match status" value="1"/>
</dbReference>
<feature type="transmembrane region" description="Helical" evidence="8">
    <location>
        <begin position="52"/>
        <end position="72"/>
    </location>
</feature>
<evidence type="ECO:0000256" key="1">
    <source>
        <dbReference type="ARBA" id="ARBA00004651"/>
    </source>
</evidence>
<dbReference type="CDD" id="cd17320">
    <property type="entry name" value="MFS_MdfA_MDR_like"/>
    <property type="match status" value="1"/>
</dbReference>
<dbReference type="GO" id="GO:0005886">
    <property type="term" value="C:plasma membrane"/>
    <property type="evidence" value="ECO:0007669"/>
    <property type="project" value="UniProtKB-SubCell"/>
</dbReference>
<evidence type="ECO:0000256" key="7">
    <source>
        <dbReference type="ARBA" id="ARBA00023136"/>
    </source>
</evidence>
<keyword evidence="4" id="KW-1003">Cell membrane</keyword>
<comment type="similarity">
    <text evidence="2 8">Belongs to the major facilitator superfamily. Bcr/CmlA family.</text>
</comment>
<feature type="transmembrane region" description="Helical" evidence="8">
    <location>
        <begin position="109"/>
        <end position="126"/>
    </location>
</feature>
<feature type="transmembrane region" description="Helical" evidence="8">
    <location>
        <begin position="242"/>
        <end position="268"/>
    </location>
</feature>
<evidence type="ECO:0000256" key="5">
    <source>
        <dbReference type="ARBA" id="ARBA00022692"/>
    </source>
</evidence>
<dbReference type="InterPro" id="IPR036259">
    <property type="entry name" value="MFS_trans_sf"/>
</dbReference>
<keyword evidence="5 8" id="KW-0812">Transmembrane</keyword>
<evidence type="ECO:0000259" key="9">
    <source>
        <dbReference type="PROSITE" id="PS50850"/>
    </source>
</evidence>
<dbReference type="Gene3D" id="1.20.1720.10">
    <property type="entry name" value="Multidrug resistance protein D"/>
    <property type="match status" value="1"/>
</dbReference>
<dbReference type="OrthoDB" id="9800416at2"/>
<feature type="transmembrane region" description="Helical" evidence="8">
    <location>
        <begin position="308"/>
        <end position="327"/>
    </location>
</feature>
<feature type="transmembrane region" description="Helical" evidence="8">
    <location>
        <begin position="284"/>
        <end position="302"/>
    </location>
</feature>
<feature type="domain" description="Major facilitator superfamily (MFS) profile" evidence="9">
    <location>
        <begin position="14"/>
        <end position="395"/>
    </location>
</feature>
<evidence type="ECO:0000256" key="2">
    <source>
        <dbReference type="ARBA" id="ARBA00006236"/>
    </source>
</evidence>
<dbReference type="GO" id="GO:0042910">
    <property type="term" value="F:xenobiotic transmembrane transporter activity"/>
    <property type="evidence" value="ECO:0007669"/>
    <property type="project" value="InterPro"/>
</dbReference>
<dbReference type="GO" id="GO:1990961">
    <property type="term" value="P:xenobiotic detoxification by transmembrane export across the plasma membrane"/>
    <property type="evidence" value="ECO:0007669"/>
    <property type="project" value="InterPro"/>
</dbReference>
<comment type="caution">
    <text evidence="8">Lacks conserved residue(s) required for the propagation of feature annotation.</text>
</comment>
<dbReference type="RefSeq" id="WP_089344225.1">
    <property type="nucleotide sequence ID" value="NZ_CP067130.1"/>
</dbReference>
<dbReference type="InterPro" id="IPR011701">
    <property type="entry name" value="MFS"/>
</dbReference>
<evidence type="ECO:0000256" key="4">
    <source>
        <dbReference type="ARBA" id="ARBA00022475"/>
    </source>
</evidence>
<evidence type="ECO:0000256" key="6">
    <source>
        <dbReference type="ARBA" id="ARBA00022989"/>
    </source>
</evidence>
<proteinExistence type="inferred from homology"/>
<accession>A0A239PV84</accession>
<feature type="transmembrane region" description="Helical" evidence="8">
    <location>
        <begin position="372"/>
        <end position="391"/>
    </location>
</feature>
<dbReference type="SUPFAM" id="SSF103473">
    <property type="entry name" value="MFS general substrate transporter"/>
    <property type="match status" value="1"/>
</dbReference>
<dbReference type="InterPro" id="IPR004812">
    <property type="entry name" value="Efflux_drug-R_Bcr/CmlA"/>
</dbReference>